<feature type="compositionally biased region" description="Low complexity" evidence="1">
    <location>
        <begin position="57"/>
        <end position="70"/>
    </location>
</feature>
<dbReference type="PANTHER" id="PTHR33265">
    <property type="entry name" value="AVR9/CF-9 RAPIDLY ELICITED PROTEIN-RELATED"/>
    <property type="match status" value="1"/>
</dbReference>
<feature type="region of interest" description="Disordered" evidence="1">
    <location>
        <begin position="160"/>
        <end position="181"/>
    </location>
</feature>
<accession>A0A8T0U0N4</accession>
<feature type="compositionally biased region" description="Basic and acidic residues" evidence="1">
    <location>
        <begin position="221"/>
        <end position="239"/>
    </location>
</feature>
<feature type="region of interest" description="Disordered" evidence="1">
    <location>
        <begin position="217"/>
        <end position="240"/>
    </location>
</feature>
<dbReference type="Proteomes" id="UP000823388">
    <property type="component" value="Chromosome 3N"/>
</dbReference>
<organism evidence="2 3">
    <name type="scientific">Panicum virgatum</name>
    <name type="common">Blackwell switchgrass</name>
    <dbReference type="NCBI Taxonomy" id="38727"/>
    <lineage>
        <taxon>Eukaryota</taxon>
        <taxon>Viridiplantae</taxon>
        <taxon>Streptophyta</taxon>
        <taxon>Embryophyta</taxon>
        <taxon>Tracheophyta</taxon>
        <taxon>Spermatophyta</taxon>
        <taxon>Magnoliopsida</taxon>
        <taxon>Liliopsida</taxon>
        <taxon>Poales</taxon>
        <taxon>Poaceae</taxon>
        <taxon>PACMAD clade</taxon>
        <taxon>Panicoideae</taxon>
        <taxon>Panicodae</taxon>
        <taxon>Paniceae</taxon>
        <taxon>Panicinae</taxon>
        <taxon>Panicum</taxon>
        <taxon>Panicum sect. Hiantes</taxon>
    </lineage>
</organism>
<evidence type="ECO:0000313" key="2">
    <source>
        <dbReference type="EMBL" id="KAG2618052.1"/>
    </source>
</evidence>
<keyword evidence="3" id="KW-1185">Reference proteome</keyword>
<proteinExistence type="predicted"/>
<dbReference type="PANTHER" id="PTHR33265:SF9">
    <property type="entry name" value="OS05G0520600 PROTEIN"/>
    <property type="match status" value="1"/>
</dbReference>
<name>A0A8T0U0N4_PANVG</name>
<gene>
    <name evidence="2" type="ORF">PVAP13_3NG258156</name>
</gene>
<feature type="region of interest" description="Disordered" evidence="1">
    <location>
        <begin position="32"/>
        <end position="80"/>
    </location>
</feature>
<evidence type="ECO:0000256" key="1">
    <source>
        <dbReference type="SAM" id="MobiDB-lite"/>
    </source>
</evidence>
<dbReference type="EMBL" id="CM029042">
    <property type="protein sequence ID" value="KAG2618052.1"/>
    <property type="molecule type" value="Genomic_DNA"/>
</dbReference>
<dbReference type="InterPro" id="IPR008480">
    <property type="entry name" value="DUF761_pln"/>
</dbReference>
<dbReference type="EMBL" id="CM029042">
    <property type="protein sequence ID" value="KAG2618051.1"/>
    <property type="molecule type" value="Genomic_DNA"/>
</dbReference>
<reference evidence="2" key="1">
    <citation type="submission" date="2020-05" db="EMBL/GenBank/DDBJ databases">
        <title>WGS assembly of Panicum virgatum.</title>
        <authorList>
            <person name="Lovell J.T."/>
            <person name="Jenkins J."/>
            <person name="Shu S."/>
            <person name="Juenger T.E."/>
            <person name="Schmutz J."/>
        </authorList>
    </citation>
    <scope>NUCLEOTIDE SEQUENCE</scope>
    <source>
        <strain evidence="2">AP13</strain>
    </source>
</reference>
<evidence type="ECO:0000313" key="3">
    <source>
        <dbReference type="Proteomes" id="UP000823388"/>
    </source>
</evidence>
<feature type="compositionally biased region" description="Basic residues" evidence="1">
    <location>
        <begin position="162"/>
        <end position="173"/>
    </location>
</feature>
<sequence length="340" mass="38600">MPNPTTNANFAPAFKYLLPRLLPSLLSYTQNNHSCKRQSPRSPGFFQDVKRNKARSRMSSGDSSPMESSGAPQCRHGDGAPAVSAKKLWRAMQAVYFVVVKKHQPKLAALGVHLHHLLSSRRDRRRRRSLAAVREQHPALTYLSSLSCRSMDPDAAVVHPYPRGRGHGRRRASSRPAAPTLSCRSMDPAAAVCQYQYRPREVEFSCKSTPLHKRRRRERRLLRLQDRAAADQGRDHSSEPEYYYGSTVAVTRLFELMDVEEVARATDLADYDDDGDFDIEAKAALTLGPAPRQVRITDSPYLLWDDDSEEGWGAVDRRADEFITSFYEQLRTQQPRYLAK</sequence>
<dbReference type="Pfam" id="PF05553">
    <property type="entry name" value="DUF761"/>
    <property type="match status" value="1"/>
</dbReference>
<comment type="caution">
    <text evidence="2">The sequence shown here is derived from an EMBL/GenBank/DDBJ whole genome shotgun (WGS) entry which is preliminary data.</text>
</comment>
<dbReference type="AlphaFoldDB" id="A0A8T0U0N4"/>
<protein>
    <submittedName>
        <fullName evidence="2">Uncharacterized protein</fullName>
    </submittedName>
</protein>